<dbReference type="Pfam" id="PF01565">
    <property type="entry name" value="FAD_binding_4"/>
    <property type="match status" value="1"/>
</dbReference>
<gene>
    <name evidence="14" type="ORF">SAMN04488051_11237</name>
</gene>
<dbReference type="PANTHER" id="PTHR11748">
    <property type="entry name" value="D-LACTATE DEHYDROGENASE"/>
    <property type="match status" value="1"/>
</dbReference>
<organism evidence="14 15">
    <name type="scientific">Alkalimonas amylolytica</name>
    <dbReference type="NCBI Taxonomy" id="152573"/>
    <lineage>
        <taxon>Bacteria</taxon>
        <taxon>Pseudomonadati</taxon>
        <taxon>Pseudomonadota</taxon>
        <taxon>Gammaproteobacteria</taxon>
        <taxon>Alkalimonas</taxon>
    </lineage>
</organism>
<keyword evidence="6" id="KW-0560">Oxidoreductase</keyword>
<dbReference type="PROSITE" id="PS51387">
    <property type="entry name" value="FAD_PCMH"/>
    <property type="match status" value="1"/>
</dbReference>
<sequence>MVATVGPPNATTMIPSFAPEAALDASVLAFCNALRTAGFAGDIETSYGSRLAVATDNSVYQALPQAVLLPKHHEDVVLLTSLAQTSSFRHLKFSPRGGGTGTNGQSLTEHLVVDLSRHLRGILEINTEEGWVRVQSGVIKDQLNAFLKPYGFFFAPDLSTSNRATIGGMINTDASGQGSLVYGKTSDHTLALTTVLMDGTVLKTQKEPLAEAEAKAHQGGTIGQVYRQALTSCRDFRPQILQKFPRLNRFLTGYDLEHVFNEEMTEFDLSRLITGSEGSLGFVTEAKLSITPIARHKCLVNIKYDSFESALRNAPFLVAAEATSVETVDSKVLDLARNDIIWQQVQALITDVPGQLMQGLNMVEYNSEDKDDIEQKIAALTTRLDDAIAQRQHGIIGYQLTYDTAAISHIYAMRKKAVGLLGNTSGTQKPIAFAEDTAVPPDKLADFIMEFRQLLDNHGLHYGMFGHVDAGVLHVRPALDLCDPEQEKLMRTISDQVVALTAKYGGLMWGEHGKGYRSEYGPEFFGEALFTELRKIKAAFDPQNRVNPGKICTPYQSGDSLVSVDGPKRAWFDKQIPLQVKESFDSSLNCNGNGLCFNYEANSPMCPSSKITKDRRHSPKGRAGLMREWLRLAEQQDVDVLRLEQRLQTEGVGLVSLWQRIRNSWAHKQGEQDFSHEVKEAMEGCLACKACASQCPINVDVPSFRARFLQLYHSRYLRPTKDYVVANIERTAPFLAKMPRAVNFFLQQSWLQRMLGHTLGYVDTPLLSTPTLAERLQQKYQFDMQKLVQATDAERQQMVLLVQDPFTSFYEAELVEDALKLLEKLGKQPMLLPFLPNGKPQHVKGFLRDFVKTASKASQFLQQLHAYQVPMLGLDASLVLVYRDEYRKLLADKRGDYEVALFHEWLQQQELPQAAKSGSFALLAHCTEKTALPATEKSWQQIFSKAGLNLKPISVGCCGMAGTYGHEKQNLANSKALFAMSWQSPVEQHGTEGILVTGFSCRSQVKRLVGEKPKHPLQQLLQALS</sequence>
<dbReference type="GO" id="GO:0004458">
    <property type="term" value="F:D-lactate dehydrogenase (cytochrome) activity"/>
    <property type="evidence" value="ECO:0007669"/>
    <property type="project" value="TreeGrafter"/>
</dbReference>
<dbReference type="GO" id="GO:1903457">
    <property type="term" value="P:lactate catabolic process"/>
    <property type="evidence" value="ECO:0007669"/>
    <property type="project" value="TreeGrafter"/>
</dbReference>
<dbReference type="PANTHER" id="PTHR11748:SF119">
    <property type="entry name" value="D-2-HYDROXYGLUTARATE DEHYDROGENASE"/>
    <property type="match status" value="1"/>
</dbReference>
<evidence type="ECO:0000256" key="2">
    <source>
        <dbReference type="ARBA" id="ARBA00022485"/>
    </source>
</evidence>
<dbReference type="Gene3D" id="3.30.70.2740">
    <property type="match status" value="1"/>
</dbReference>
<dbReference type="STRING" id="152573.SAMN04488051_11237"/>
<dbReference type="Gene3D" id="3.30.43.10">
    <property type="entry name" value="Uridine Diphospho-n-acetylenolpyruvylglucosamine Reductase, domain 2"/>
    <property type="match status" value="1"/>
</dbReference>
<dbReference type="SUPFAM" id="SSF56176">
    <property type="entry name" value="FAD-binding/transporter-associated domain-like"/>
    <property type="match status" value="1"/>
</dbReference>
<dbReference type="InterPro" id="IPR016167">
    <property type="entry name" value="FAD-bd_PCMH_sub1"/>
</dbReference>
<protein>
    <recommendedName>
        <fullName evidence="12">D-2-hydroxyglutarate dehydrogenase</fullName>
        <ecNumber evidence="9">1.1.99.39</ecNumber>
    </recommendedName>
</protein>
<keyword evidence="4" id="KW-0479">Metal-binding</keyword>
<comment type="similarity">
    <text evidence="11">In the N-terminal section; belongs to the FAD-binding oxidoreductase/transferase type 4 family.</text>
</comment>
<dbReference type="InterPro" id="IPR004113">
    <property type="entry name" value="FAD-bd_oxidored_4_C"/>
</dbReference>
<dbReference type="EMBL" id="FNRM01000012">
    <property type="protein sequence ID" value="SEA99463.1"/>
    <property type="molecule type" value="Genomic_DNA"/>
</dbReference>
<dbReference type="GO" id="GO:0008720">
    <property type="term" value="F:D-lactate dehydrogenase (NAD+) activity"/>
    <property type="evidence" value="ECO:0007669"/>
    <property type="project" value="TreeGrafter"/>
</dbReference>
<evidence type="ECO:0000256" key="4">
    <source>
        <dbReference type="ARBA" id="ARBA00022723"/>
    </source>
</evidence>
<comment type="cofactor">
    <cofactor evidence="1">
        <name>FAD</name>
        <dbReference type="ChEBI" id="CHEBI:57692"/>
    </cofactor>
</comment>
<proteinExistence type="inferred from homology"/>
<dbReference type="InterPro" id="IPR036318">
    <property type="entry name" value="FAD-bd_PCMH-like_sf"/>
</dbReference>
<dbReference type="FunFam" id="3.30.70.2740:FF:000003">
    <property type="entry name" value="Oxidoreductase, FAD-binding, putative"/>
    <property type="match status" value="1"/>
</dbReference>
<keyword evidence="3" id="KW-0285">Flavoprotein</keyword>
<dbReference type="GO" id="GO:0046872">
    <property type="term" value="F:metal ion binding"/>
    <property type="evidence" value="ECO:0007669"/>
    <property type="project" value="UniProtKB-KW"/>
</dbReference>
<dbReference type="AlphaFoldDB" id="A0A1H4FQ08"/>
<evidence type="ECO:0000256" key="12">
    <source>
        <dbReference type="ARBA" id="ARBA00067680"/>
    </source>
</evidence>
<dbReference type="GO" id="GO:0051990">
    <property type="term" value="F:(R)-2-hydroxyglutarate dehydrogenase activity"/>
    <property type="evidence" value="ECO:0007669"/>
    <property type="project" value="UniProtKB-EC"/>
</dbReference>
<dbReference type="EC" id="1.1.99.39" evidence="9"/>
<evidence type="ECO:0000256" key="7">
    <source>
        <dbReference type="ARBA" id="ARBA00023004"/>
    </source>
</evidence>
<keyword evidence="5" id="KW-0274">FAD</keyword>
<dbReference type="PROSITE" id="PS00198">
    <property type="entry name" value="4FE4S_FER_1"/>
    <property type="match status" value="1"/>
</dbReference>
<evidence type="ECO:0000256" key="11">
    <source>
        <dbReference type="ARBA" id="ARBA00060924"/>
    </source>
</evidence>
<keyword evidence="7" id="KW-0408">Iron</keyword>
<evidence type="ECO:0000313" key="14">
    <source>
        <dbReference type="EMBL" id="SEA99463.1"/>
    </source>
</evidence>
<keyword evidence="8" id="KW-0411">Iron-sulfur</keyword>
<keyword evidence="2" id="KW-0004">4Fe-4S</keyword>
<dbReference type="SUPFAM" id="SSF55103">
    <property type="entry name" value="FAD-linked oxidases, C-terminal domain"/>
    <property type="match status" value="1"/>
</dbReference>
<evidence type="ECO:0000259" key="13">
    <source>
        <dbReference type="PROSITE" id="PS51387"/>
    </source>
</evidence>
<keyword evidence="15" id="KW-1185">Reference proteome</keyword>
<dbReference type="GO" id="GO:0071949">
    <property type="term" value="F:FAD binding"/>
    <property type="evidence" value="ECO:0007669"/>
    <property type="project" value="InterPro"/>
</dbReference>
<evidence type="ECO:0000256" key="10">
    <source>
        <dbReference type="ARBA" id="ARBA00051291"/>
    </source>
</evidence>
<reference evidence="14 15" key="1">
    <citation type="submission" date="2016-10" db="EMBL/GenBank/DDBJ databases">
        <authorList>
            <person name="de Groot N.N."/>
        </authorList>
    </citation>
    <scope>NUCLEOTIDE SEQUENCE [LARGE SCALE GENOMIC DNA]</scope>
    <source>
        <strain evidence="14 15">CGMCC 1.3430</strain>
    </source>
</reference>
<dbReference type="InterPro" id="IPR016166">
    <property type="entry name" value="FAD-bd_PCMH"/>
</dbReference>
<dbReference type="SUPFAM" id="SSF46548">
    <property type="entry name" value="alpha-helical ferredoxin"/>
    <property type="match status" value="1"/>
</dbReference>
<dbReference type="Pfam" id="PF02913">
    <property type="entry name" value="FAD-oxidase_C"/>
    <property type="match status" value="1"/>
</dbReference>
<dbReference type="InterPro" id="IPR017900">
    <property type="entry name" value="4Fe4S_Fe_S_CS"/>
</dbReference>
<feature type="domain" description="FAD-binding PCMH-type" evidence="13">
    <location>
        <begin position="60"/>
        <end position="293"/>
    </location>
</feature>
<evidence type="ECO:0000256" key="6">
    <source>
        <dbReference type="ARBA" id="ARBA00023002"/>
    </source>
</evidence>
<evidence type="ECO:0000313" key="15">
    <source>
        <dbReference type="Proteomes" id="UP000198773"/>
    </source>
</evidence>
<evidence type="ECO:0000256" key="3">
    <source>
        <dbReference type="ARBA" id="ARBA00022630"/>
    </source>
</evidence>
<evidence type="ECO:0000256" key="9">
    <source>
        <dbReference type="ARBA" id="ARBA00039003"/>
    </source>
</evidence>
<dbReference type="GO" id="GO:0051539">
    <property type="term" value="F:4 iron, 4 sulfur cluster binding"/>
    <property type="evidence" value="ECO:0007669"/>
    <property type="project" value="UniProtKB-KW"/>
</dbReference>
<evidence type="ECO:0000256" key="1">
    <source>
        <dbReference type="ARBA" id="ARBA00001974"/>
    </source>
</evidence>
<dbReference type="InterPro" id="IPR016169">
    <property type="entry name" value="FAD-bd_PCMH_sub2"/>
</dbReference>
<comment type="catalytic activity">
    <reaction evidence="10">
        <text>(R)-2-hydroxyglutarate + A = 2-oxoglutarate + AH2</text>
        <dbReference type="Rhea" id="RHEA:38295"/>
        <dbReference type="ChEBI" id="CHEBI:13193"/>
        <dbReference type="ChEBI" id="CHEBI:15801"/>
        <dbReference type="ChEBI" id="CHEBI:16810"/>
        <dbReference type="ChEBI" id="CHEBI:17499"/>
        <dbReference type="EC" id="1.1.99.39"/>
    </reaction>
    <physiologicalReaction direction="left-to-right" evidence="10">
        <dbReference type="Rhea" id="RHEA:38296"/>
    </physiologicalReaction>
</comment>
<name>A0A1H4FQ08_ALKAM</name>
<evidence type="ECO:0000256" key="8">
    <source>
        <dbReference type="ARBA" id="ARBA00023014"/>
    </source>
</evidence>
<dbReference type="InterPro" id="IPR006094">
    <property type="entry name" value="Oxid_FAD_bind_N"/>
</dbReference>
<dbReference type="InterPro" id="IPR016164">
    <property type="entry name" value="FAD-linked_Oxase-like_C"/>
</dbReference>
<accession>A0A1H4FQ08</accession>
<dbReference type="Proteomes" id="UP000198773">
    <property type="component" value="Unassembled WGS sequence"/>
</dbReference>
<evidence type="ECO:0000256" key="5">
    <source>
        <dbReference type="ARBA" id="ARBA00022827"/>
    </source>
</evidence>
<dbReference type="Gene3D" id="3.30.465.10">
    <property type="match status" value="1"/>
</dbReference>